<organism evidence="13 14">
    <name type="scientific">Patiria miniata</name>
    <name type="common">Bat star</name>
    <name type="synonym">Asterina miniata</name>
    <dbReference type="NCBI Taxonomy" id="46514"/>
    <lineage>
        <taxon>Eukaryota</taxon>
        <taxon>Metazoa</taxon>
        <taxon>Echinodermata</taxon>
        <taxon>Eleutherozoa</taxon>
        <taxon>Asterozoa</taxon>
        <taxon>Asteroidea</taxon>
        <taxon>Valvatacea</taxon>
        <taxon>Valvatida</taxon>
        <taxon>Asterinidae</taxon>
        <taxon>Patiria</taxon>
    </lineage>
</organism>
<sequence length="381" mass="42367">MKTLAPYSNGTDTIDAENDSVDNGDTFMIFEVVCTFAMTVLGVPGNCLILRVYHSKRRRTTTHIFIMALAWADLLSCLVSTLTAASQVMMLAGTPMPEALNNAIVYIRAVPLTVSLFITVMIAIDRYDCTCRSLRRVLNQRRAKMAVLCSLVFSVLISIPFFLGYVYPNSLVIKKTRIVTQYLSFFMAVSSVTFCYGNVYWKIRQHVRVGVTESTATKAPPSNSTSETMSAAIVLRTQTVNVADRSLLGESSGGAASSAPALDAWQPRETAEAADTPRRVPPGRQLEGGRSLNANLQRKTTRMLFITSVVFLLTWLPYWIYLAVYMAALSGAQIDPAVFNVFLYLIYTVYVNNVVNPFIYGLANSRFRKDCLDVIRKLKRC</sequence>
<feature type="transmembrane region" description="Helical" evidence="11">
    <location>
        <begin position="105"/>
        <end position="124"/>
    </location>
</feature>
<feature type="transmembrane region" description="Helical" evidence="11">
    <location>
        <begin position="27"/>
        <end position="52"/>
    </location>
</feature>
<feature type="transmembrane region" description="Helical" evidence="11">
    <location>
        <begin position="64"/>
        <end position="85"/>
    </location>
</feature>
<dbReference type="RefSeq" id="XP_038066444.1">
    <property type="nucleotide sequence ID" value="XM_038210516.1"/>
</dbReference>
<dbReference type="Proteomes" id="UP000887568">
    <property type="component" value="Unplaced"/>
</dbReference>
<dbReference type="InterPro" id="IPR017452">
    <property type="entry name" value="GPCR_Rhodpsn_7TM"/>
</dbReference>
<dbReference type="Gene3D" id="1.20.1070.10">
    <property type="entry name" value="Rhodopsin 7-helix transmembrane proteins"/>
    <property type="match status" value="1"/>
</dbReference>
<dbReference type="CDD" id="cd00637">
    <property type="entry name" value="7tm_classA_rhodopsin-like"/>
    <property type="match status" value="1"/>
</dbReference>
<dbReference type="InterPro" id="IPR000276">
    <property type="entry name" value="GPCR_Rhodpsn"/>
</dbReference>
<keyword evidence="4 11" id="KW-0812">Transmembrane</keyword>
<comment type="similarity">
    <text evidence="2">Belongs to the G-protein coupled receptor 1 family.</text>
</comment>
<feature type="transmembrane region" description="Helical" evidence="11">
    <location>
        <begin position="145"/>
        <end position="167"/>
    </location>
</feature>
<keyword evidence="8" id="KW-0675">Receptor</keyword>
<feature type="transmembrane region" description="Helical" evidence="11">
    <location>
        <begin position="303"/>
        <end position="321"/>
    </location>
</feature>
<evidence type="ECO:0000256" key="8">
    <source>
        <dbReference type="ARBA" id="ARBA00023170"/>
    </source>
</evidence>
<evidence type="ECO:0000313" key="14">
    <source>
        <dbReference type="Proteomes" id="UP000887568"/>
    </source>
</evidence>
<dbReference type="PRINTS" id="PR01012">
    <property type="entry name" value="NRPEPTIDEYR"/>
</dbReference>
<dbReference type="InterPro" id="IPR000611">
    <property type="entry name" value="NPY_rcpt"/>
</dbReference>
<dbReference type="PRINTS" id="PR00237">
    <property type="entry name" value="GPCRRHODOPSN"/>
</dbReference>
<evidence type="ECO:0000256" key="11">
    <source>
        <dbReference type="SAM" id="Phobius"/>
    </source>
</evidence>
<feature type="domain" description="G-protein coupled receptors family 1 profile" evidence="12">
    <location>
        <begin position="45"/>
        <end position="360"/>
    </location>
</feature>
<dbReference type="GO" id="GO:0004983">
    <property type="term" value="F:neuropeptide Y receptor activity"/>
    <property type="evidence" value="ECO:0007669"/>
    <property type="project" value="InterPro"/>
</dbReference>
<evidence type="ECO:0000256" key="1">
    <source>
        <dbReference type="ARBA" id="ARBA00004651"/>
    </source>
</evidence>
<accession>A0A914ASK3</accession>
<protein>
    <recommendedName>
        <fullName evidence="12">G-protein coupled receptors family 1 profile domain-containing protein</fullName>
    </recommendedName>
</protein>
<feature type="transmembrane region" description="Helical" evidence="11">
    <location>
        <begin position="179"/>
        <end position="201"/>
    </location>
</feature>
<feature type="compositionally biased region" description="Basic and acidic residues" evidence="10">
    <location>
        <begin position="269"/>
        <end position="278"/>
    </location>
</feature>
<dbReference type="Pfam" id="PF00001">
    <property type="entry name" value="7tm_1"/>
    <property type="match status" value="1"/>
</dbReference>
<evidence type="ECO:0000313" key="13">
    <source>
        <dbReference type="EnsemblMetazoa" id="XP_038066444.1"/>
    </source>
</evidence>
<name>A0A914ASK3_PATMI</name>
<dbReference type="SMART" id="SM01381">
    <property type="entry name" value="7TM_GPCR_Srsx"/>
    <property type="match status" value="1"/>
</dbReference>
<evidence type="ECO:0000256" key="5">
    <source>
        <dbReference type="ARBA" id="ARBA00022989"/>
    </source>
</evidence>
<evidence type="ECO:0000256" key="6">
    <source>
        <dbReference type="ARBA" id="ARBA00023040"/>
    </source>
</evidence>
<keyword evidence="14" id="KW-1185">Reference proteome</keyword>
<evidence type="ECO:0000256" key="7">
    <source>
        <dbReference type="ARBA" id="ARBA00023136"/>
    </source>
</evidence>
<evidence type="ECO:0000256" key="4">
    <source>
        <dbReference type="ARBA" id="ARBA00022692"/>
    </source>
</evidence>
<dbReference type="AlphaFoldDB" id="A0A914ASK3"/>
<dbReference type="EnsemblMetazoa" id="XM_038210516.1">
    <property type="protein sequence ID" value="XP_038066444.1"/>
    <property type="gene ID" value="LOC119736499"/>
</dbReference>
<reference evidence="13" key="1">
    <citation type="submission" date="2022-11" db="UniProtKB">
        <authorList>
            <consortium name="EnsemblMetazoa"/>
        </authorList>
    </citation>
    <scope>IDENTIFICATION</scope>
</reference>
<keyword evidence="6" id="KW-0297">G-protein coupled receptor</keyword>
<dbReference type="OMA" id="GMAICWI"/>
<keyword evidence="3" id="KW-1003">Cell membrane</keyword>
<evidence type="ECO:0000256" key="3">
    <source>
        <dbReference type="ARBA" id="ARBA00022475"/>
    </source>
</evidence>
<feature type="transmembrane region" description="Helical" evidence="11">
    <location>
        <begin position="341"/>
        <end position="363"/>
    </location>
</feature>
<keyword evidence="5 11" id="KW-1133">Transmembrane helix</keyword>
<dbReference type="PROSITE" id="PS50262">
    <property type="entry name" value="G_PROTEIN_RECEP_F1_2"/>
    <property type="match status" value="1"/>
</dbReference>
<keyword evidence="9" id="KW-0807">Transducer</keyword>
<proteinExistence type="inferred from homology"/>
<dbReference type="GeneID" id="119736499"/>
<comment type="subcellular location">
    <subcellularLocation>
        <location evidence="1">Cell membrane</location>
        <topology evidence="1">Multi-pass membrane protein</topology>
    </subcellularLocation>
</comment>
<evidence type="ECO:0000256" key="10">
    <source>
        <dbReference type="SAM" id="MobiDB-lite"/>
    </source>
</evidence>
<feature type="region of interest" description="Disordered" evidence="10">
    <location>
        <begin position="267"/>
        <end position="291"/>
    </location>
</feature>
<evidence type="ECO:0000256" key="9">
    <source>
        <dbReference type="ARBA" id="ARBA00023224"/>
    </source>
</evidence>
<dbReference type="PANTHER" id="PTHR24238">
    <property type="entry name" value="G-PROTEIN COUPLED RECEPTOR"/>
    <property type="match status" value="1"/>
</dbReference>
<dbReference type="SUPFAM" id="SSF81321">
    <property type="entry name" value="Family A G protein-coupled receptor-like"/>
    <property type="match status" value="1"/>
</dbReference>
<dbReference type="GO" id="GO:0005886">
    <property type="term" value="C:plasma membrane"/>
    <property type="evidence" value="ECO:0007669"/>
    <property type="project" value="UniProtKB-SubCell"/>
</dbReference>
<dbReference type="OrthoDB" id="5969463at2759"/>
<keyword evidence="7 11" id="KW-0472">Membrane</keyword>
<evidence type="ECO:0000259" key="12">
    <source>
        <dbReference type="PROSITE" id="PS50262"/>
    </source>
</evidence>
<dbReference type="PANTHER" id="PTHR24238:SF47">
    <property type="entry name" value="ECDYSTEROIDS_DOPAMINE RECEPTOR-RELATED"/>
    <property type="match status" value="1"/>
</dbReference>
<evidence type="ECO:0000256" key="2">
    <source>
        <dbReference type="ARBA" id="ARBA00010663"/>
    </source>
</evidence>